<comment type="caution">
    <text evidence="2">The sequence shown here is derived from an EMBL/GenBank/DDBJ whole genome shotgun (WGS) entry which is preliminary data.</text>
</comment>
<organism evidence="2 3">
    <name type="scientific">Thioalbus denitrificans</name>
    <dbReference type="NCBI Taxonomy" id="547122"/>
    <lineage>
        <taxon>Bacteria</taxon>
        <taxon>Pseudomonadati</taxon>
        <taxon>Pseudomonadota</taxon>
        <taxon>Gammaproteobacteria</taxon>
        <taxon>Chromatiales</taxon>
        <taxon>Ectothiorhodospiraceae</taxon>
        <taxon>Thioalbus</taxon>
    </lineage>
</organism>
<protein>
    <recommendedName>
        <fullName evidence="4">Lipoprotein</fullName>
    </recommendedName>
</protein>
<keyword evidence="1" id="KW-0732">Signal</keyword>
<dbReference type="OrthoDB" id="5615280at2"/>
<keyword evidence="3" id="KW-1185">Reference proteome</keyword>
<gene>
    <name evidence="2" type="ORF">DFQ59_101665</name>
</gene>
<evidence type="ECO:0000313" key="2">
    <source>
        <dbReference type="EMBL" id="RCX33364.1"/>
    </source>
</evidence>
<feature type="signal peptide" evidence="1">
    <location>
        <begin position="1"/>
        <end position="21"/>
    </location>
</feature>
<name>A0A369CND0_9GAMM</name>
<reference evidence="2 3" key="1">
    <citation type="submission" date="2018-07" db="EMBL/GenBank/DDBJ databases">
        <title>Genomic Encyclopedia of Type Strains, Phase IV (KMG-IV): sequencing the most valuable type-strain genomes for metagenomic binning, comparative biology and taxonomic classification.</title>
        <authorList>
            <person name="Goeker M."/>
        </authorList>
    </citation>
    <scope>NUCLEOTIDE SEQUENCE [LARGE SCALE GENOMIC DNA]</scope>
    <source>
        <strain evidence="2 3">DSM 26407</strain>
    </source>
</reference>
<dbReference type="PROSITE" id="PS51257">
    <property type="entry name" value="PROKAR_LIPOPROTEIN"/>
    <property type="match status" value="1"/>
</dbReference>
<evidence type="ECO:0000256" key="1">
    <source>
        <dbReference type="SAM" id="SignalP"/>
    </source>
</evidence>
<dbReference type="EMBL" id="QPJY01000001">
    <property type="protein sequence ID" value="RCX33364.1"/>
    <property type="molecule type" value="Genomic_DNA"/>
</dbReference>
<evidence type="ECO:0000313" key="3">
    <source>
        <dbReference type="Proteomes" id="UP000252707"/>
    </source>
</evidence>
<dbReference type="Proteomes" id="UP000252707">
    <property type="component" value="Unassembled WGS sequence"/>
</dbReference>
<sequence>MIRRMFVLAAALALAACQPLAVRDPASPWYVPPTGSRLILHRTLTIPPNGVSVWLQAGEVLPHGGVNQFEPWCKFEHRLRVARPLEVVPDTFTVTRVERRIDLVLGMPAPVRLAALDWSEDGQPSHVTYATRFHLGSALQPDVLRLTCGHLQDPVGNARHLTLAEIRQALGEVFTLEPAPSSRQ</sequence>
<proteinExistence type="predicted"/>
<feature type="chain" id="PRO_5016942976" description="Lipoprotein" evidence="1">
    <location>
        <begin position="22"/>
        <end position="184"/>
    </location>
</feature>
<dbReference type="AlphaFoldDB" id="A0A369CND0"/>
<dbReference type="RefSeq" id="WP_114278209.1">
    <property type="nucleotide sequence ID" value="NZ_QPJY01000001.1"/>
</dbReference>
<evidence type="ECO:0008006" key="4">
    <source>
        <dbReference type="Google" id="ProtNLM"/>
    </source>
</evidence>
<accession>A0A369CND0</accession>